<feature type="region of interest" description="Disordered" evidence="1">
    <location>
        <begin position="1"/>
        <end position="26"/>
    </location>
</feature>
<evidence type="ECO:0000256" key="2">
    <source>
        <dbReference type="SAM" id="Phobius"/>
    </source>
</evidence>
<keyword evidence="2" id="KW-0472">Membrane</keyword>
<dbReference type="AlphaFoldDB" id="A0A5B9FWK8"/>
<accession>A0A5B9FWK8</accession>
<evidence type="ECO:0000313" key="3">
    <source>
        <dbReference type="EMBL" id="QEE49102.1"/>
    </source>
</evidence>
<sequence length="232" mass="26660">MKDNKNLEQQLAEKLGNRSIAPSAQAWDRIAQNRQQGKDKKKKKRVTFYYAASVVLVLLSGGYFFVSGNNKDVVTEPQVVVDSGKTEIINKGEEPVIISESVLQLQQNHEVVAYKEEKLLQTDFVQPREEVKVIARTYRNIQVNESLPEVNVAALQDVKLLTREELYEQEVDYLLKNAVKEMATDKLLKAPTDDTALLREVELEMNDYYREKAMKIFSLQNRTIRIAVKDKQ</sequence>
<name>A0A5B9FWK8_9FLAO</name>
<feature type="transmembrane region" description="Helical" evidence="2">
    <location>
        <begin position="48"/>
        <end position="66"/>
    </location>
</feature>
<reference evidence="3 4" key="1">
    <citation type="submission" date="2019-08" db="EMBL/GenBank/DDBJ databases">
        <title>Flavobacterium alkalisoli sp. nov., isolated from rhizosphere soil of Suaeda salsa.</title>
        <authorList>
            <person name="Sun J.-Q."/>
            <person name="Xu L."/>
        </authorList>
    </citation>
    <scope>NUCLEOTIDE SEQUENCE [LARGE SCALE GENOMIC DNA]</scope>
    <source>
        <strain evidence="3 4">XS-5</strain>
    </source>
</reference>
<evidence type="ECO:0000256" key="1">
    <source>
        <dbReference type="SAM" id="MobiDB-lite"/>
    </source>
</evidence>
<evidence type="ECO:0000313" key="4">
    <source>
        <dbReference type="Proteomes" id="UP000321222"/>
    </source>
</evidence>
<dbReference type="Proteomes" id="UP000321222">
    <property type="component" value="Chromosome"/>
</dbReference>
<organism evidence="3 4">
    <name type="scientific">Flavobacterium alkalisoli</name>
    <dbReference type="NCBI Taxonomy" id="2602769"/>
    <lineage>
        <taxon>Bacteria</taxon>
        <taxon>Pseudomonadati</taxon>
        <taxon>Bacteroidota</taxon>
        <taxon>Flavobacteriia</taxon>
        <taxon>Flavobacteriales</taxon>
        <taxon>Flavobacteriaceae</taxon>
        <taxon>Flavobacterium</taxon>
    </lineage>
</organism>
<dbReference type="RefSeq" id="WP_147582658.1">
    <property type="nucleotide sequence ID" value="NZ_CP042831.1"/>
</dbReference>
<dbReference type="OrthoDB" id="1247025at2"/>
<dbReference type="KEGG" id="fak:FUA48_05755"/>
<protein>
    <submittedName>
        <fullName evidence="3">Uncharacterized protein</fullName>
    </submittedName>
</protein>
<keyword evidence="2" id="KW-1133">Transmembrane helix</keyword>
<keyword evidence="4" id="KW-1185">Reference proteome</keyword>
<gene>
    <name evidence="3" type="ORF">FUA48_05755</name>
</gene>
<dbReference type="EMBL" id="CP042831">
    <property type="protein sequence ID" value="QEE49102.1"/>
    <property type="molecule type" value="Genomic_DNA"/>
</dbReference>
<keyword evidence="2" id="KW-0812">Transmembrane</keyword>
<proteinExistence type="predicted"/>